<name>A0A1L7WDA5_9HELO</name>
<gene>
    <name evidence="3" type="ORF">PAC_00582</name>
</gene>
<dbReference type="OrthoDB" id="5331891at2759"/>
<evidence type="ECO:0008006" key="5">
    <source>
        <dbReference type="Google" id="ProtNLM"/>
    </source>
</evidence>
<dbReference type="STRING" id="576137.A0A1L7WDA5"/>
<keyword evidence="2" id="KW-0732">Signal</keyword>
<feature type="signal peptide" evidence="2">
    <location>
        <begin position="1"/>
        <end position="17"/>
    </location>
</feature>
<accession>A0A1L7WDA5</accession>
<dbReference type="AlphaFoldDB" id="A0A1L7WDA5"/>
<dbReference type="EMBL" id="FJOG01000001">
    <property type="protein sequence ID" value="CZR50708.1"/>
    <property type="molecule type" value="Genomic_DNA"/>
</dbReference>
<organism evidence="3 4">
    <name type="scientific">Phialocephala subalpina</name>
    <dbReference type="NCBI Taxonomy" id="576137"/>
    <lineage>
        <taxon>Eukaryota</taxon>
        <taxon>Fungi</taxon>
        <taxon>Dikarya</taxon>
        <taxon>Ascomycota</taxon>
        <taxon>Pezizomycotina</taxon>
        <taxon>Leotiomycetes</taxon>
        <taxon>Helotiales</taxon>
        <taxon>Mollisiaceae</taxon>
        <taxon>Phialocephala</taxon>
        <taxon>Phialocephala fortinii species complex</taxon>
    </lineage>
</organism>
<evidence type="ECO:0000313" key="3">
    <source>
        <dbReference type="EMBL" id="CZR50708.1"/>
    </source>
</evidence>
<protein>
    <recommendedName>
        <fullName evidence="5">Fungal N-terminal domain-containing protein</fullName>
    </recommendedName>
</protein>
<dbReference type="PANTHER" id="PTHR35186:SF4">
    <property type="entry name" value="PRION-INHIBITION AND PROPAGATION HELO DOMAIN-CONTAINING PROTEIN"/>
    <property type="match status" value="1"/>
</dbReference>
<sequence length="338" mass="37885">MEALGVVLVVLPLIVSALEHYEDVFVPSQRYKDYVPKLGKFQRFLVQKTMFRLQCQLLLYSLTDEDTARGMLEEGHHHNWFSNDLEARFSGQLGDSTNACMAAIKEIRIQLSSIEEETEITNVRISNEQLPPTMPSDNASRTRIKTKLKCAMSKLCLQDCINQLHQSNQDFIALSDQTKKIMAATSDNRPSSSSAIAIKQCDIIQKASVQLYEALSVVCSLHKAHQARLQIGNPPLNRTSSLQPPSVDFRVGLSKIVTEENSAPETPVWLLIKPAPGHESGLQMGGDVYLHPSAQVSLLQQTLMKREGKPDTQLECTPQRKKLKKKRWKATAEAEFNS</sequence>
<evidence type="ECO:0000313" key="4">
    <source>
        <dbReference type="Proteomes" id="UP000184330"/>
    </source>
</evidence>
<feature type="compositionally biased region" description="Basic residues" evidence="1">
    <location>
        <begin position="319"/>
        <end position="329"/>
    </location>
</feature>
<feature type="region of interest" description="Disordered" evidence="1">
    <location>
        <begin position="306"/>
        <end position="338"/>
    </location>
</feature>
<evidence type="ECO:0000256" key="1">
    <source>
        <dbReference type="SAM" id="MobiDB-lite"/>
    </source>
</evidence>
<feature type="chain" id="PRO_5012159774" description="Fungal N-terminal domain-containing protein" evidence="2">
    <location>
        <begin position="18"/>
        <end position="338"/>
    </location>
</feature>
<dbReference type="Proteomes" id="UP000184330">
    <property type="component" value="Unassembled WGS sequence"/>
</dbReference>
<evidence type="ECO:0000256" key="2">
    <source>
        <dbReference type="SAM" id="SignalP"/>
    </source>
</evidence>
<proteinExistence type="predicted"/>
<dbReference type="PANTHER" id="PTHR35186">
    <property type="entry name" value="ANK_REP_REGION DOMAIN-CONTAINING PROTEIN"/>
    <property type="match status" value="1"/>
</dbReference>
<reference evidence="3 4" key="1">
    <citation type="submission" date="2016-03" db="EMBL/GenBank/DDBJ databases">
        <authorList>
            <person name="Ploux O."/>
        </authorList>
    </citation>
    <scope>NUCLEOTIDE SEQUENCE [LARGE SCALE GENOMIC DNA]</scope>
    <source>
        <strain evidence="3 4">UAMH 11012</strain>
    </source>
</reference>
<keyword evidence="4" id="KW-1185">Reference proteome</keyword>